<dbReference type="Gene3D" id="3.30.700.20">
    <property type="entry name" value="Hypothetical protein ph0010, domain 1"/>
    <property type="match status" value="1"/>
</dbReference>
<dbReference type="Pfam" id="PF01871">
    <property type="entry name" value="AMMECR1"/>
    <property type="match status" value="1"/>
</dbReference>
<keyword evidence="3" id="KW-1185">Reference proteome</keyword>
<dbReference type="NCBIfam" id="TIGR04335">
    <property type="entry name" value="AmmeMemoSam_A"/>
    <property type="match status" value="1"/>
</dbReference>
<dbReference type="SUPFAM" id="SSF53213">
    <property type="entry name" value="LigB-like"/>
    <property type="match status" value="1"/>
</dbReference>
<dbReference type="Proteomes" id="UP000294567">
    <property type="component" value="Unassembled WGS sequence"/>
</dbReference>
<sequence>MGKVLSGYLMPHPPIIIDEIGGIEGRKAIRTIEGCETIAKDIRDKQPTTIIVVTPHGPLFSDAISISVSEELFGDFSRFGNRNLKFNFKNNLELVNEIIEESHKQGIMIAKIDKNFAINYNIDVNLDHGALVPLYFVSREYQDFKLIHITYSLLSPIELYKFGNIVKEKSLESEENVVLIASGDLSHKLSYSGPYSYSPYGVQFDKKIVEILKKGDFKSIVTFDLGLSERAGECGLRSLMILAGFLDGFKIKPEVLSYEGPFGVGYCNAIFHVMGENEKDNTFKEICALKENKIQEIRNKEDEFVRLARNSLEYYIKTGRIMEVPKDLSPELLNQRRGAFVTIKKDGVLRGCIGTIEPTRANLAEEIIHNAVSAGVRDPRFEPVREEELPYLIYSVDVIYPPESVSSIDELDAEKYGVIVSKGFRKGVLLPNIEGVDTPSEQIKIALRKAGIEEYENYKLERFRVERHF</sequence>
<dbReference type="CDD" id="cd07951">
    <property type="entry name" value="ED_3B_N_AMMECR1"/>
    <property type="match status" value="1"/>
</dbReference>
<dbReference type="InterPro" id="IPR027485">
    <property type="entry name" value="AMMECR1_N"/>
</dbReference>
<reference evidence="2 3" key="1">
    <citation type="submission" date="2019-03" db="EMBL/GenBank/DDBJ databases">
        <title>Genomic Encyclopedia of Type Strains, Phase IV (KMG-IV): sequencing the most valuable type-strain genomes for metagenomic binning, comparative biology and taxonomic classification.</title>
        <authorList>
            <person name="Goeker M."/>
        </authorList>
    </citation>
    <scope>NUCLEOTIDE SEQUENCE [LARGE SCALE GENOMIC DNA]</scope>
    <source>
        <strain evidence="2 3">DSM 26752</strain>
    </source>
</reference>
<dbReference type="InterPro" id="IPR004183">
    <property type="entry name" value="Xdiol_dOase_suB"/>
</dbReference>
<accession>A0A4R3KUM0</accession>
<gene>
    <name evidence="2" type="ORF">EDD65_107107</name>
</gene>
<dbReference type="InterPro" id="IPR002733">
    <property type="entry name" value="AMMECR1_domain"/>
</dbReference>
<evidence type="ECO:0000259" key="1">
    <source>
        <dbReference type="PROSITE" id="PS51112"/>
    </source>
</evidence>
<dbReference type="EMBL" id="SMAE01000007">
    <property type="protein sequence ID" value="TCS88751.1"/>
    <property type="molecule type" value="Genomic_DNA"/>
</dbReference>
<feature type="domain" description="AMMECR1" evidence="1">
    <location>
        <begin position="299"/>
        <end position="469"/>
    </location>
</feature>
<dbReference type="InterPro" id="IPR027623">
    <property type="entry name" value="AmmeMemoSam_A"/>
</dbReference>
<dbReference type="PROSITE" id="PS51112">
    <property type="entry name" value="AMMECR1"/>
    <property type="match status" value="1"/>
</dbReference>
<dbReference type="GO" id="GO:0016702">
    <property type="term" value="F:oxidoreductase activity, acting on single donors with incorporation of molecular oxygen, incorporation of two atoms of oxygen"/>
    <property type="evidence" value="ECO:0007669"/>
    <property type="project" value="UniProtKB-ARBA"/>
</dbReference>
<evidence type="ECO:0000313" key="2">
    <source>
        <dbReference type="EMBL" id="TCS88751.1"/>
    </source>
</evidence>
<dbReference type="InterPro" id="IPR023473">
    <property type="entry name" value="AMMECR1"/>
</dbReference>
<dbReference type="Pfam" id="PF02900">
    <property type="entry name" value="LigB"/>
    <property type="match status" value="1"/>
</dbReference>
<dbReference type="Gene3D" id="3.40.830.10">
    <property type="entry name" value="LigB-like"/>
    <property type="match status" value="1"/>
</dbReference>
<dbReference type="OrthoDB" id="159752at2"/>
<dbReference type="RefSeq" id="WP_132027819.1">
    <property type="nucleotide sequence ID" value="NZ_CP068564.1"/>
</dbReference>
<evidence type="ECO:0000313" key="3">
    <source>
        <dbReference type="Proteomes" id="UP000294567"/>
    </source>
</evidence>
<name>A0A4R3KUM0_9FIRM</name>
<comment type="caution">
    <text evidence="2">The sequence shown here is derived from an EMBL/GenBank/DDBJ whole genome shotgun (WGS) entry which is preliminary data.</text>
</comment>
<protein>
    <submittedName>
        <fullName evidence="2">Uncharacterized protein (TIGR00296 family)/AmmeMemoRadiSam system protein A/AmmeMemoRadiSam system protein B</fullName>
    </submittedName>
</protein>
<dbReference type="GO" id="GO:0008198">
    <property type="term" value="F:ferrous iron binding"/>
    <property type="evidence" value="ECO:0007669"/>
    <property type="project" value="InterPro"/>
</dbReference>
<dbReference type="PANTHER" id="PTHR13016:SF0">
    <property type="entry name" value="AMME SYNDROME CANDIDATE GENE 1 PROTEIN"/>
    <property type="match status" value="1"/>
</dbReference>
<dbReference type="SUPFAM" id="SSF143447">
    <property type="entry name" value="AMMECR1-like"/>
    <property type="match status" value="1"/>
</dbReference>
<dbReference type="AlphaFoldDB" id="A0A4R3KUM0"/>
<organism evidence="2 3">
    <name type="scientific">Keratinibaculum paraultunense</name>
    <dbReference type="NCBI Taxonomy" id="1278232"/>
    <lineage>
        <taxon>Bacteria</taxon>
        <taxon>Bacillati</taxon>
        <taxon>Bacillota</taxon>
        <taxon>Tissierellia</taxon>
        <taxon>Tissierellales</taxon>
        <taxon>Tepidimicrobiaceae</taxon>
        <taxon>Keratinibaculum</taxon>
    </lineage>
</organism>
<dbReference type="PANTHER" id="PTHR13016">
    <property type="entry name" value="AMMECR1 HOMOLOG"/>
    <property type="match status" value="1"/>
</dbReference>
<proteinExistence type="predicted"/>
<dbReference type="InterPro" id="IPR036071">
    <property type="entry name" value="AMMECR1_dom_sf"/>
</dbReference>